<dbReference type="InterPro" id="IPR035979">
    <property type="entry name" value="RBD_domain_sf"/>
</dbReference>
<proteinExistence type="predicted"/>
<dbReference type="PROSITE" id="PS50102">
    <property type="entry name" value="RRM"/>
    <property type="match status" value="1"/>
</dbReference>
<feature type="compositionally biased region" description="Basic and acidic residues" evidence="3">
    <location>
        <begin position="185"/>
        <end position="252"/>
    </location>
</feature>
<dbReference type="GO" id="GO:0005730">
    <property type="term" value="C:nucleolus"/>
    <property type="evidence" value="ECO:0007669"/>
    <property type="project" value="TreeGrafter"/>
</dbReference>
<evidence type="ECO:0000256" key="3">
    <source>
        <dbReference type="SAM" id="MobiDB-lite"/>
    </source>
</evidence>
<dbReference type="EMBL" id="JAANBB010000065">
    <property type="protein sequence ID" value="KAF7552165.1"/>
    <property type="molecule type" value="Genomic_DNA"/>
</dbReference>
<feature type="compositionally biased region" description="Low complexity" evidence="3">
    <location>
        <begin position="354"/>
        <end position="376"/>
    </location>
</feature>
<reference evidence="5" key="1">
    <citation type="submission" date="2020-03" db="EMBL/GenBank/DDBJ databases">
        <title>Draft Genome Sequence of Cylindrodendrum hubeiense.</title>
        <authorList>
            <person name="Buettner E."/>
            <person name="Kellner H."/>
        </authorList>
    </citation>
    <scope>NUCLEOTIDE SEQUENCE</scope>
    <source>
        <strain evidence="5">IHI 201604</strain>
    </source>
</reference>
<feature type="region of interest" description="Disordered" evidence="3">
    <location>
        <begin position="1"/>
        <end position="77"/>
    </location>
</feature>
<feature type="domain" description="RRM" evidence="4">
    <location>
        <begin position="78"/>
        <end position="154"/>
    </location>
</feature>
<feature type="compositionally biased region" description="Basic and acidic residues" evidence="3">
    <location>
        <begin position="261"/>
        <end position="273"/>
    </location>
</feature>
<dbReference type="AlphaFoldDB" id="A0A9P5LIU9"/>
<comment type="caution">
    <text evidence="5">The sequence shown here is derived from an EMBL/GenBank/DDBJ whole genome shotgun (WGS) entry which is preliminary data.</text>
</comment>
<keyword evidence="1 2" id="KW-0694">RNA-binding</keyword>
<name>A0A9P5LIU9_9HYPO</name>
<dbReference type="PANTHER" id="PTHR23236:SF11">
    <property type="entry name" value="EUKARYOTIC TRANSLATION INITIATION FACTOR 4H"/>
    <property type="match status" value="1"/>
</dbReference>
<dbReference type="PANTHER" id="PTHR23236">
    <property type="entry name" value="EUKARYOTIC TRANSLATION INITIATION FACTOR 4B/4H"/>
    <property type="match status" value="1"/>
</dbReference>
<evidence type="ECO:0000313" key="5">
    <source>
        <dbReference type="EMBL" id="KAF7552165.1"/>
    </source>
</evidence>
<dbReference type="OrthoDB" id="48651at2759"/>
<feature type="compositionally biased region" description="Low complexity" evidence="3">
    <location>
        <begin position="444"/>
        <end position="453"/>
    </location>
</feature>
<dbReference type="SMART" id="SM00360">
    <property type="entry name" value="RRM"/>
    <property type="match status" value="1"/>
</dbReference>
<dbReference type="Pfam" id="PF00076">
    <property type="entry name" value="RRM_1"/>
    <property type="match status" value="1"/>
</dbReference>
<dbReference type="InterPro" id="IPR012677">
    <property type="entry name" value="Nucleotide-bd_a/b_plait_sf"/>
</dbReference>
<dbReference type="Gene3D" id="3.30.70.330">
    <property type="match status" value="1"/>
</dbReference>
<feature type="region of interest" description="Disordered" evidence="3">
    <location>
        <begin position="427"/>
        <end position="470"/>
    </location>
</feature>
<protein>
    <recommendedName>
        <fullName evidence="4">RRM domain-containing protein</fullName>
    </recommendedName>
</protein>
<accession>A0A9P5LIU9</accession>
<evidence type="ECO:0000256" key="1">
    <source>
        <dbReference type="ARBA" id="ARBA00022884"/>
    </source>
</evidence>
<dbReference type="InterPro" id="IPR000504">
    <property type="entry name" value="RRM_dom"/>
</dbReference>
<sequence length="470" mass="50308">MAPKKKEQQQKMSLGDFLSDGAGFGGGSWADEVEETYVPGTQALPSRGGGFNSTSSWQDRGYSVRERSPQRIPSQPPYTAHLGNLAYDITNEAVTEFFEGCEVASVRLIEDRELMRPKGFGYVEFATVAGLEKALTLDGESFQGRTVRIKVADPPRSGESGRGDSIREMGAWDRKGPLSGPEPGRSGRSDYGDRPRGEFGADRGRGEFGDRWPPRDRDSGFEARPTRELTWERRGPLAPVAREEGSGSRDGSRPAAGGLGERSESHRGGRRDAPPAWGEGRQEGSRPPRQEYPERAERTVTAAEKDMQWRERMRPESAKPTSPDGSAPPSPALSSAAPAPGGRPRLNLTKRTVSEATEAGSASAAASSKASPFGAARPIDTAAKEKLIEEKRLQAVQEKKEADEKAKEDRRIAKEAAVKAEAEAAAAAEAQAEADAEAAKQAEEAAAAAAAIESAEKAEAEGARPNARAP</sequence>
<feature type="region of interest" description="Disordered" evidence="3">
    <location>
        <begin position="148"/>
        <end position="378"/>
    </location>
</feature>
<feature type="compositionally biased region" description="Basic and acidic residues" evidence="3">
    <location>
        <begin position="280"/>
        <end position="317"/>
    </location>
</feature>
<evidence type="ECO:0000313" key="6">
    <source>
        <dbReference type="Proteomes" id="UP000722485"/>
    </source>
</evidence>
<organism evidence="5 6">
    <name type="scientific">Cylindrodendrum hubeiense</name>
    <dbReference type="NCBI Taxonomy" id="595255"/>
    <lineage>
        <taxon>Eukaryota</taxon>
        <taxon>Fungi</taxon>
        <taxon>Dikarya</taxon>
        <taxon>Ascomycota</taxon>
        <taxon>Pezizomycotina</taxon>
        <taxon>Sordariomycetes</taxon>
        <taxon>Hypocreomycetidae</taxon>
        <taxon>Hypocreales</taxon>
        <taxon>Nectriaceae</taxon>
        <taxon>Cylindrodendrum</taxon>
    </lineage>
</organism>
<evidence type="ECO:0000256" key="2">
    <source>
        <dbReference type="PROSITE-ProRule" id="PRU00176"/>
    </source>
</evidence>
<dbReference type="SUPFAM" id="SSF54928">
    <property type="entry name" value="RNA-binding domain, RBD"/>
    <property type="match status" value="1"/>
</dbReference>
<evidence type="ECO:0000259" key="4">
    <source>
        <dbReference type="PROSITE" id="PS50102"/>
    </source>
</evidence>
<dbReference type="GO" id="GO:0003723">
    <property type="term" value="F:RNA binding"/>
    <property type="evidence" value="ECO:0007669"/>
    <property type="project" value="UniProtKB-UniRule"/>
</dbReference>
<feature type="compositionally biased region" description="Low complexity" evidence="3">
    <location>
        <begin position="332"/>
        <end position="344"/>
    </location>
</feature>
<gene>
    <name evidence="5" type="ORF">G7Z17_g4484</name>
</gene>
<feature type="compositionally biased region" description="Basic and acidic residues" evidence="3">
    <location>
        <begin position="159"/>
        <end position="176"/>
    </location>
</feature>
<dbReference type="Proteomes" id="UP000722485">
    <property type="component" value="Unassembled WGS sequence"/>
</dbReference>
<keyword evidence="6" id="KW-1185">Reference proteome</keyword>